<dbReference type="HAMAP" id="MF_01609">
    <property type="entry name" value="Glu_cys_ligase_2"/>
    <property type="match status" value="1"/>
</dbReference>
<dbReference type="NCBIfam" id="NF010041">
    <property type="entry name" value="PRK13517.1-1"/>
    <property type="match status" value="1"/>
</dbReference>
<evidence type="ECO:0000256" key="2">
    <source>
        <dbReference type="ARBA" id="ARBA00022741"/>
    </source>
</evidence>
<evidence type="ECO:0000313" key="6">
    <source>
        <dbReference type="EMBL" id="MBG0564230.1"/>
    </source>
</evidence>
<evidence type="ECO:0000313" key="7">
    <source>
        <dbReference type="Proteomes" id="UP000598146"/>
    </source>
</evidence>
<evidence type="ECO:0000256" key="3">
    <source>
        <dbReference type="ARBA" id="ARBA00022840"/>
    </source>
</evidence>
<accession>A0A931C6B6</accession>
<dbReference type="InterPro" id="IPR050141">
    <property type="entry name" value="GCL_type2/YbdK_subfam"/>
</dbReference>
<dbReference type="InterPro" id="IPR006336">
    <property type="entry name" value="GCS2"/>
</dbReference>
<comment type="caution">
    <text evidence="6">The sequence shown here is derived from an EMBL/GenBank/DDBJ whole genome shotgun (WGS) entry which is preliminary data.</text>
</comment>
<comment type="similarity">
    <text evidence="5">Belongs to the glutamate--cysteine ligase type 2 family. YbdK subfamily.</text>
</comment>
<dbReference type="SUPFAM" id="SSF55931">
    <property type="entry name" value="Glutamine synthetase/guanido kinase"/>
    <property type="match status" value="1"/>
</dbReference>
<proteinExistence type="inferred from homology"/>
<dbReference type="Gene3D" id="3.30.590.20">
    <property type="match status" value="1"/>
</dbReference>
<name>A0A931C6B6_9ACTN</name>
<dbReference type="Proteomes" id="UP000598146">
    <property type="component" value="Unassembled WGS sequence"/>
</dbReference>
<comment type="catalytic activity">
    <reaction evidence="4 5">
        <text>L-cysteine + L-glutamate + ATP = gamma-L-glutamyl-L-cysteine + ADP + phosphate + H(+)</text>
        <dbReference type="Rhea" id="RHEA:13285"/>
        <dbReference type="ChEBI" id="CHEBI:15378"/>
        <dbReference type="ChEBI" id="CHEBI:29985"/>
        <dbReference type="ChEBI" id="CHEBI:30616"/>
        <dbReference type="ChEBI" id="CHEBI:35235"/>
        <dbReference type="ChEBI" id="CHEBI:43474"/>
        <dbReference type="ChEBI" id="CHEBI:58173"/>
        <dbReference type="ChEBI" id="CHEBI:456216"/>
        <dbReference type="EC" id="6.3.2.2"/>
    </reaction>
</comment>
<evidence type="ECO:0000256" key="4">
    <source>
        <dbReference type="ARBA" id="ARBA00048819"/>
    </source>
</evidence>
<organism evidence="6 7">
    <name type="scientific">Actinoplanes aureus</name>
    <dbReference type="NCBI Taxonomy" id="2792083"/>
    <lineage>
        <taxon>Bacteria</taxon>
        <taxon>Bacillati</taxon>
        <taxon>Actinomycetota</taxon>
        <taxon>Actinomycetes</taxon>
        <taxon>Micromonosporales</taxon>
        <taxon>Micromonosporaceae</taxon>
        <taxon>Actinoplanes</taxon>
    </lineage>
</organism>
<evidence type="ECO:0000256" key="1">
    <source>
        <dbReference type="ARBA" id="ARBA00022598"/>
    </source>
</evidence>
<keyword evidence="2 5" id="KW-0547">Nucleotide-binding</keyword>
<dbReference type="PANTHER" id="PTHR36510:SF1">
    <property type="entry name" value="GLUTAMATE--CYSTEINE LIGASE 2-RELATED"/>
    <property type="match status" value="1"/>
</dbReference>
<keyword evidence="3 5" id="KW-0067">ATP-binding</keyword>
<dbReference type="EMBL" id="JADQTO010000010">
    <property type="protein sequence ID" value="MBG0564230.1"/>
    <property type="molecule type" value="Genomic_DNA"/>
</dbReference>
<dbReference type="GO" id="GO:0005524">
    <property type="term" value="F:ATP binding"/>
    <property type="evidence" value="ECO:0007669"/>
    <property type="project" value="UniProtKB-KW"/>
</dbReference>
<dbReference type="GO" id="GO:0042398">
    <property type="term" value="P:modified amino acid biosynthetic process"/>
    <property type="evidence" value="ECO:0007669"/>
    <property type="project" value="InterPro"/>
</dbReference>
<dbReference type="NCBIfam" id="TIGR02050">
    <property type="entry name" value="gshA_cyan_rel"/>
    <property type="match status" value="1"/>
</dbReference>
<keyword evidence="7" id="KW-1185">Reference proteome</keyword>
<gene>
    <name evidence="6" type="ORF">I4J89_22545</name>
</gene>
<protein>
    <recommendedName>
        <fullName evidence="5">Putative glutamate--cysteine ligase 2</fullName>
        <ecNumber evidence="5">6.3.2.2</ecNumber>
    </recommendedName>
    <alternativeName>
        <fullName evidence="5">Gamma-glutamylcysteine synthetase 2</fullName>
        <shortName evidence="5">GCS 2</shortName>
        <shortName evidence="5">Gamma-GCS 2</shortName>
    </alternativeName>
</protein>
<reference evidence="6" key="1">
    <citation type="submission" date="2020-11" db="EMBL/GenBank/DDBJ databases">
        <title>Isolation and identification of active actinomycetes.</title>
        <authorList>
            <person name="Sun X."/>
        </authorList>
    </citation>
    <scope>NUCLEOTIDE SEQUENCE</scope>
    <source>
        <strain evidence="6">NEAU-A11</strain>
    </source>
</reference>
<evidence type="ECO:0000256" key="5">
    <source>
        <dbReference type="HAMAP-Rule" id="MF_01609"/>
    </source>
</evidence>
<dbReference type="EC" id="6.3.2.2" evidence="5"/>
<dbReference type="AlphaFoldDB" id="A0A931C6B6"/>
<keyword evidence="1 5" id="KW-0436">Ligase</keyword>
<sequence length="361" mass="38329">MTTALTVGVEEEFLLLDPETGVNVPAAAAVLAGLPAHLRGQSRQEFRHSMVEMVTPVCTTLSEVGEHLRRHRRAAAEAASAAGCCLVAVGATPVAEPRLTVTDNPRYQAIAEHYGPIVRDPAVCGCHIHVGVADRELAVRVGNHLRPWLPVVQALSVNSPFHGGVDTGHASWRSMQLDRWPTLGPTPAFASAADFDRTVALLVGSGAMLDERLVLWYARPSSRYPTVEVRVTDVCLTANDTVLLAGLVRALVATATAGIAAGVPAPEVPDGLLRAAHWNAAHQGLDGTLLDLRRLEPRPAWDLVDDLVEAVTPALDRHGDLAVVHAGLARLRAEGTGARRQRQMYARTGSLPAALAEMAAG</sequence>
<dbReference type="Pfam" id="PF04107">
    <property type="entry name" value="GCS2"/>
    <property type="match status" value="1"/>
</dbReference>
<dbReference type="RefSeq" id="WP_196416006.1">
    <property type="nucleotide sequence ID" value="NZ_JADQTO010000010.1"/>
</dbReference>
<dbReference type="InterPro" id="IPR014746">
    <property type="entry name" value="Gln_synth/guanido_kin_cat_dom"/>
</dbReference>
<dbReference type="GO" id="GO:0004357">
    <property type="term" value="F:glutamate-cysteine ligase activity"/>
    <property type="evidence" value="ECO:0007669"/>
    <property type="project" value="UniProtKB-EC"/>
</dbReference>
<dbReference type="InterPro" id="IPR011793">
    <property type="entry name" value="YbdK"/>
</dbReference>
<comment type="function">
    <text evidence="5">ATP-dependent carboxylate-amine ligase which exhibits weak glutamate--cysteine ligase activity.</text>
</comment>
<dbReference type="PANTHER" id="PTHR36510">
    <property type="entry name" value="GLUTAMATE--CYSTEINE LIGASE 2-RELATED"/>
    <property type="match status" value="1"/>
</dbReference>